<dbReference type="InterPro" id="IPR000609">
    <property type="entry name" value="7TM_GPCR_serpentine_rcpt_Srg"/>
</dbReference>
<sequence length="334" mass="38417">MLPLWAFIVFYSYGIPLFLVYSLILYVLISKRKIFHSQFYRIIVIFGFNDLLEYLNAQFILRGPLCTFLYDRIFSGIENGVTWYPIFFLFLRVSLELVAYFGTAVLAWNRVTSFLFPTRHNQLWEQFLIPTTTIIYAIPCLLYGYILLNRAVLLCGKEKNEITACFVNYDHSVGFLGLSVGSVDKVAYVILPVLAGSLNTTALFLLYLRKRSLKSTKQWRREIRFTICSTMTFLSHLSLGINAQFVTITVDVDQATNAAYVLGILLPCIYDFSMLVTVASLLLPSKALRAELRALFKLSMPYGREHGSSVTKTQPINEEHFIRRWSRKMSVLFS</sequence>
<evidence type="ECO:0000313" key="9">
    <source>
        <dbReference type="Proteomes" id="UP000095284"/>
    </source>
</evidence>
<dbReference type="EMBL" id="CAJFCV020000004">
    <property type="protein sequence ID" value="CAG9114497.1"/>
    <property type="molecule type" value="Genomic_DNA"/>
</dbReference>
<name>A0A1I7SBN0_BURXY</name>
<comment type="subcellular location">
    <subcellularLocation>
        <location evidence="1">Membrane</location>
        <topology evidence="1">Multi-pass membrane protein</topology>
    </subcellularLocation>
</comment>
<dbReference type="PANTHER" id="PTHR31552">
    <property type="entry name" value="SERPENTINE RECEPTOR CLASS GAMMA"/>
    <property type="match status" value="1"/>
</dbReference>
<accession>A0A1I7SBN0</accession>
<feature type="transmembrane region" description="Helical" evidence="6">
    <location>
        <begin position="186"/>
        <end position="207"/>
    </location>
</feature>
<dbReference type="PANTHER" id="PTHR31552:SF8">
    <property type="entry name" value="SERPENTINE RECEPTOR CLASS GAMMA"/>
    <property type="match status" value="1"/>
</dbReference>
<feature type="transmembrane region" description="Helical" evidence="6">
    <location>
        <begin position="81"/>
        <end position="106"/>
    </location>
</feature>
<feature type="transmembrane region" description="Helical" evidence="6">
    <location>
        <begin position="39"/>
        <end position="61"/>
    </location>
</feature>
<dbReference type="Proteomes" id="UP000095284">
    <property type="component" value="Unplaced"/>
</dbReference>
<dbReference type="GO" id="GO:0007606">
    <property type="term" value="P:sensory perception of chemical stimulus"/>
    <property type="evidence" value="ECO:0007669"/>
    <property type="project" value="UniProtKB-UniRule"/>
</dbReference>
<keyword evidence="3 6" id="KW-0812">Transmembrane</keyword>
<dbReference type="Proteomes" id="UP000582659">
    <property type="component" value="Unassembled WGS sequence"/>
</dbReference>
<evidence type="ECO:0000256" key="1">
    <source>
        <dbReference type="ARBA" id="ARBA00004141"/>
    </source>
</evidence>
<proteinExistence type="inferred from homology"/>
<dbReference type="Pfam" id="PF02118">
    <property type="entry name" value="Srg"/>
    <property type="match status" value="1"/>
</dbReference>
<evidence type="ECO:0000313" key="7">
    <source>
        <dbReference type="EMBL" id="CAD5225396.1"/>
    </source>
</evidence>
<dbReference type="GO" id="GO:0016020">
    <property type="term" value="C:membrane"/>
    <property type="evidence" value="ECO:0007669"/>
    <property type="project" value="UniProtKB-SubCell"/>
</dbReference>
<evidence type="ECO:0000313" key="11">
    <source>
        <dbReference type="WBParaSite" id="BXY_1042900.1"/>
    </source>
</evidence>
<evidence type="ECO:0000256" key="4">
    <source>
        <dbReference type="ARBA" id="ARBA00022989"/>
    </source>
</evidence>
<evidence type="ECO:0000313" key="8">
    <source>
        <dbReference type="EMBL" id="CAG9114497.1"/>
    </source>
</evidence>
<keyword evidence="4 6" id="KW-1133">Transmembrane helix</keyword>
<evidence type="ECO:0000256" key="5">
    <source>
        <dbReference type="ARBA" id="ARBA00023136"/>
    </source>
</evidence>
<dbReference type="AlphaFoldDB" id="A0A1I7SBN0"/>
<feature type="transmembrane region" description="Helical" evidence="6">
    <location>
        <begin position="6"/>
        <end position="27"/>
    </location>
</feature>
<reference evidence="8" key="2">
    <citation type="submission" date="2020-08" db="EMBL/GenBank/DDBJ databases">
        <authorList>
            <person name="Kikuchi T."/>
        </authorList>
    </citation>
    <scope>NUCLEOTIDE SEQUENCE</scope>
    <source>
        <strain evidence="7">Ka4C1</strain>
    </source>
</reference>
<evidence type="ECO:0000313" key="10">
    <source>
        <dbReference type="Proteomes" id="UP000659654"/>
    </source>
</evidence>
<keyword evidence="5 6" id="KW-0472">Membrane</keyword>
<dbReference type="GO" id="GO:0004888">
    <property type="term" value="F:transmembrane signaling receptor activity"/>
    <property type="evidence" value="ECO:0007669"/>
    <property type="project" value="InterPro"/>
</dbReference>
<evidence type="ECO:0000256" key="2">
    <source>
        <dbReference type="ARBA" id="ARBA00005692"/>
    </source>
</evidence>
<evidence type="ECO:0000256" key="6">
    <source>
        <dbReference type="RuleBase" id="RU280813"/>
    </source>
</evidence>
<evidence type="ECO:0000256" key="3">
    <source>
        <dbReference type="ARBA" id="ARBA00022692"/>
    </source>
</evidence>
<dbReference type="EMBL" id="CAJFDI010000004">
    <property type="protein sequence ID" value="CAD5225396.1"/>
    <property type="molecule type" value="Genomic_DNA"/>
</dbReference>
<feature type="transmembrane region" description="Helical" evidence="6">
    <location>
        <begin position="258"/>
        <end position="283"/>
    </location>
</feature>
<dbReference type="WBParaSite" id="BXY_1042900.1">
    <property type="protein sequence ID" value="BXY_1042900.1"/>
    <property type="gene ID" value="BXY_1042900"/>
</dbReference>
<protein>
    <recommendedName>
        <fullName evidence="6">Serpentine receptor class gamma</fullName>
    </recommendedName>
</protein>
<feature type="transmembrane region" description="Helical" evidence="6">
    <location>
        <begin position="227"/>
        <end position="246"/>
    </location>
</feature>
<feature type="transmembrane region" description="Helical" evidence="6">
    <location>
        <begin position="127"/>
        <end position="148"/>
    </location>
</feature>
<gene>
    <name evidence="7" type="ORF">BXYJ_LOCUS8523</name>
</gene>
<comment type="similarity">
    <text evidence="2 6">Belongs to the nematode receptor-like protein srg family.</text>
</comment>
<keyword evidence="10" id="KW-1185">Reference proteome</keyword>
<dbReference type="Proteomes" id="UP000659654">
    <property type="component" value="Unassembled WGS sequence"/>
</dbReference>
<reference evidence="11" key="1">
    <citation type="submission" date="2016-11" db="UniProtKB">
        <authorList>
            <consortium name="WormBaseParasite"/>
        </authorList>
    </citation>
    <scope>IDENTIFICATION</scope>
</reference>
<organism evidence="9 11">
    <name type="scientific">Bursaphelenchus xylophilus</name>
    <name type="common">Pinewood nematode worm</name>
    <name type="synonym">Aphelenchoides xylophilus</name>
    <dbReference type="NCBI Taxonomy" id="6326"/>
    <lineage>
        <taxon>Eukaryota</taxon>
        <taxon>Metazoa</taxon>
        <taxon>Ecdysozoa</taxon>
        <taxon>Nematoda</taxon>
        <taxon>Chromadorea</taxon>
        <taxon>Rhabditida</taxon>
        <taxon>Tylenchina</taxon>
        <taxon>Tylenchomorpha</taxon>
        <taxon>Aphelenchoidea</taxon>
        <taxon>Aphelenchoididae</taxon>
        <taxon>Bursaphelenchus</taxon>
    </lineage>
</organism>